<dbReference type="AlphaFoldDB" id="X1R8T9"/>
<proteinExistence type="predicted"/>
<accession>X1R8T9</accession>
<reference evidence="1" key="1">
    <citation type="journal article" date="2014" name="Front. Microbiol.">
        <title>High frequency of phylogenetically diverse reductive dehalogenase-homologous genes in deep subseafloor sedimentary metagenomes.</title>
        <authorList>
            <person name="Kawai M."/>
            <person name="Futagami T."/>
            <person name="Toyoda A."/>
            <person name="Takaki Y."/>
            <person name="Nishi S."/>
            <person name="Hori S."/>
            <person name="Arai W."/>
            <person name="Tsubouchi T."/>
            <person name="Morono Y."/>
            <person name="Uchiyama I."/>
            <person name="Ito T."/>
            <person name="Fujiyama A."/>
            <person name="Inagaki F."/>
            <person name="Takami H."/>
        </authorList>
    </citation>
    <scope>NUCLEOTIDE SEQUENCE</scope>
    <source>
        <strain evidence="1">Expedition CK06-06</strain>
    </source>
</reference>
<comment type="caution">
    <text evidence="1">The sequence shown here is derived from an EMBL/GenBank/DDBJ whole genome shotgun (WGS) entry which is preliminary data.</text>
</comment>
<evidence type="ECO:0000313" key="1">
    <source>
        <dbReference type="EMBL" id="GAI52004.1"/>
    </source>
</evidence>
<name>X1R8T9_9ZZZZ</name>
<organism evidence="1">
    <name type="scientific">marine sediment metagenome</name>
    <dbReference type="NCBI Taxonomy" id="412755"/>
    <lineage>
        <taxon>unclassified sequences</taxon>
        <taxon>metagenomes</taxon>
        <taxon>ecological metagenomes</taxon>
    </lineage>
</organism>
<evidence type="ECO:0008006" key="2">
    <source>
        <dbReference type="Google" id="ProtNLM"/>
    </source>
</evidence>
<gene>
    <name evidence="1" type="ORF">S06H3_61367</name>
</gene>
<protein>
    <recommendedName>
        <fullName evidence="2">Glycosyltransferase subfamily 4-like N-terminal domain-containing protein</fullName>
    </recommendedName>
</protein>
<sequence length="80" mass="9490">MVEKLLTKIIFINATAATEGGALTILRQFLEGISKYSNKDLYYYIFCSLDELKVYENKNIKIINNIKGKKWLDRIRWDLW</sequence>
<dbReference type="EMBL" id="BARV01040230">
    <property type="protein sequence ID" value="GAI52004.1"/>
    <property type="molecule type" value="Genomic_DNA"/>
</dbReference>
<feature type="non-terminal residue" evidence="1">
    <location>
        <position position="80"/>
    </location>
</feature>